<dbReference type="Proteomes" id="UP000038009">
    <property type="component" value="Unassembled WGS sequence"/>
</dbReference>
<reference evidence="2 3" key="1">
    <citation type="journal article" date="2015" name="PLoS Pathog.">
        <title>Leptomonas seymouri: Adaptations to the Dixenous Life Cycle Analyzed by Genome Sequencing, Transcriptome Profiling and Co-infection with Leishmania donovani.</title>
        <authorList>
            <person name="Kraeva N."/>
            <person name="Butenko A."/>
            <person name="Hlavacova J."/>
            <person name="Kostygov A."/>
            <person name="Myskova J."/>
            <person name="Grybchuk D."/>
            <person name="Lestinova T."/>
            <person name="Votypka J."/>
            <person name="Volf P."/>
            <person name="Opperdoes F."/>
            <person name="Flegontov P."/>
            <person name="Lukes J."/>
            <person name="Yurchenko V."/>
        </authorList>
    </citation>
    <scope>NUCLEOTIDE SEQUENCE [LARGE SCALE GENOMIC DNA]</scope>
    <source>
        <strain evidence="2 3">ATCC 30220</strain>
    </source>
</reference>
<dbReference type="VEuPathDB" id="TriTrypDB:Lsey_0410_0070"/>
<dbReference type="EMBL" id="LJSK01000410">
    <property type="protein sequence ID" value="KPI83238.1"/>
    <property type="molecule type" value="Genomic_DNA"/>
</dbReference>
<evidence type="ECO:0000256" key="1">
    <source>
        <dbReference type="SAM" id="MobiDB-lite"/>
    </source>
</evidence>
<dbReference type="AlphaFoldDB" id="A0A0N1HS01"/>
<evidence type="ECO:0000313" key="3">
    <source>
        <dbReference type="Proteomes" id="UP000038009"/>
    </source>
</evidence>
<comment type="caution">
    <text evidence="2">The sequence shown here is derived from an EMBL/GenBank/DDBJ whole genome shotgun (WGS) entry which is preliminary data.</text>
</comment>
<proteinExistence type="predicted"/>
<dbReference type="OrthoDB" id="249458at2759"/>
<feature type="region of interest" description="Disordered" evidence="1">
    <location>
        <begin position="342"/>
        <end position="374"/>
    </location>
</feature>
<protein>
    <submittedName>
        <fullName evidence="2">Uncharacterized protein</fullName>
    </submittedName>
</protein>
<name>A0A0N1HS01_LEPSE</name>
<evidence type="ECO:0000313" key="2">
    <source>
        <dbReference type="EMBL" id="KPI83238.1"/>
    </source>
</evidence>
<keyword evidence="3" id="KW-1185">Reference proteome</keyword>
<dbReference type="OMA" id="CAYARCG"/>
<organism evidence="2 3">
    <name type="scientific">Leptomonas seymouri</name>
    <dbReference type="NCBI Taxonomy" id="5684"/>
    <lineage>
        <taxon>Eukaryota</taxon>
        <taxon>Discoba</taxon>
        <taxon>Euglenozoa</taxon>
        <taxon>Kinetoplastea</taxon>
        <taxon>Metakinetoplastina</taxon>
        <taxon>Trypanosomatida</taxon>
        <taxon>Trypanosomatidae</taxon>
        <taxon>Leishmaniinae</taxon>
        <taxon>Leptomonas</taxon>
    </lineage>
</organism>
<feature type="region of interest" description="Disordered" evidence="1">
    <location>
        <begin position="32"/>
        <end position="64"/>
    </location>
</feature>
<gene>
    <name evidence="2" type="ORF">ABL78_7741</name>
</gene>
<sequence length="1010" mass="109858">MCHSRRHVAAGSVPSAAAASAAPALHLVNTPSLFAHPSPQTPVTGSKAEDDAADPFKKRTASRAATDSAAVHALPIELSLAYASSSAPAAESALLTLEQLDAFVRRHDHLCRRVFLFSASPTTSASAAAGRTVPPKLHGDGVEDDELVNGAPDGQHRHSPRAIYANEAVVKEIRAMLDRVAQEPHVFSALTDKQRHRWITDVCRIGYVVGLHSRCCALYVDTVLLASRKHRTSTGEGSNFDLQTLAHESSAVNKVSFTSIPEFIIDAAGETADLPTLEHCLAYAAPAVIKPDAVASSPGTTEALEMNSGWLAVLHVFVQCVRVALQHGWHGLQHSAVMEPHLKDESSGVEEGAAVDGKVKRPRGGGGTAEAPLSDARSIEERWHHFTMRVLRLMCIHDDTEAFFKATLRSARYHHVYAGGDWPAAQASVYASCFRCWLGEAGDTRVGTAFPATVGSTAQEQNATEARLSPLVSPSPMVRPTCPALVMLLRTAVAAHQHDIAEWATLYVDMYLDDWTSDGGCNSATASLAAAITPAVSTSRTATTAQLDVLLVWYLRYLKQSNQRPRACCWLHQLRTRQQISPLLSGALQSLPVLRIAARLAGEERNADLALWCLQLCLGDAPGLSPTHHDIFTCLCAYARCGLPTFDMVLQSLQSNGLLSPTVEELLFVRLLHARRSVSWRSEWEQCIAPYVVTAPREREGWGQDHSSATQREASTVTLRLFATVDPGGTGALASSAPSPKTFHEHCVKEPEDSCALAHHNDTPTVGEGASVAPSATAIFSTRVIYEMLLLLQEGEHPDFMSYYRAFLITFNACVTVNDRARWAILALSWASLQHGWAPLEDVVYVVREVEQLMGLQEDHLSLRCESKGNAAASRPLPIAADLYRSLERRWASLYQQYPPSWWATLCPEKARSTYAGSAGEAVLLDPVVFEKMAAKARAFAATTIPVFGRCVKKRHRLPTAEFSASEMLLSSVGCSASKSDGEFPHQQAETLHQMDRELWAAYVATVKRI</sequence>
<accession>A0A0N1HS01</accession>
<feature type="compositionally biased region" description="Basic and acidic residues" evidence="1">
    <location>
        <begin position="47"/>
        <end position="57"/>
    </location>
</feature>